<feature type="region of interest" description="Disordered" evidence="5">
    <location>
        <begin position="224"/>
        <end position="271"/>
    </location>
</feature>
<feature type="compositionally biased region" description="Basic residues" evidence="5">
    <location>
        <begin position="154"/>
        <end position="165"/>
    </location>
</feature>
<dbReference type="GO" id="GO:0009658">
    <property type="term" value="P:chloroplast organization"/>
    <property type="evidence" value="ECO:0007669"/>
    <property type="project" value="InterPro"/>
</dbReference>
<gene>
    <name evidence="6" type="ORF">E6C27_scaffold36G001700</name>
</gene>
<keyword evidence="2" id="KW-0150">Chloroplast</keyword>
<feature type="compositionally biased region" description="Basic and acidic residues" evidence="5">
    <location>
        <begin position="140"/>
        <end position="153"/>
    </location>
</feature>
<dbReference type="Proteomes" id="UP000321393">
    <property type="component" value="Unassembled WGS sequence"/>
</dbReference>
<dbReference type="GO" id="GO:0042644">
    <property type="term" value="C:chloroplast nucleoid"/>
    <property type="evidence" value="ECO:0007669"/>
    <property type="project" value="UniProtKB-SubCell"/>
</dbReference>
<evidence type="ECO:0000256" key="2">
    <source>
        <dbReference type="ARBA" id="ARBA00022528"/>
    </source>
</evidence>
<evidence type="ECO:0000256" key="5">
    <source>
        <dbReference type="SAM" id="MobiDB-lite"/>
    </source>
</evidence>
<keyword evidence="4" id="KW-0809">Transit peptide</keyword>
<dbReference type="STRING" id="1194695.A0A5A7T3E0"/>
<dbReference type="AlphaFoldDB" id="A0A5A7T3E0"/>
<keyword evidence="3" id="KW-0934">Plastid</keyword>
<evidence type="ECO:0000256" key="3">
    <source>
        <dbReference type="ARBA" id="ARBA00022640"/>
    </source>
</evidence>
<dbReference type="PANTHER" id="PTHR34669">
    <property type="entry name" value="THIOREDOXIN-LIKE FOLD DOMAIN-CONTAINING PROTEIN MRL7L, CHLOROPLASTIC"/>
    <property type="match status" value="1"/>
</dbReference>
<evidence type="ECO:0000256" key="4">
    <source>
        <dbReference type="ARBA" id="ARBA00022946"/>
    </source>
</evidence>
<dbReference type="Gene3D" id="3.40.30.10">
    <property type="entry name" value="Glutaredoxin"/>
    <property type="match status" value="1"/>
</dbReference>
<evidence type="ECO:0000256" key="1">
    <source>
        <dbReference type="ARBA" id="ARBA00004595"/>
    </source>
</evidence>
<dbReference type="SUPFAM" id="SSF52833">
    <property type="entry name" value="Thioredoxin-like"/>
    <property type="match status" value="1"/>
</dbReference>
<proteinExistence type="predicted"/>
<dbReference type="GO" id="GO:0006355">
    <property type="term" value="P:regulation of DNA-templated transcription"/>
    <property type="evidence" value="ECO:0007669"/>
    <property type="project" value="InterPro"/>
</dbReference>
<accession>A0A5A7T3E0</accession>
<evidence type="ECO:0000313" key="7">
    <source>
        <dbReference type="Proteomes" id="UP000321393"/>
    </source>
</evidence>
<feature type="region of interest" description="Disordered" evidence="5">
    <location>
        <begin position="136"/>
        <end position="194"/>
    </location>
</feature>
<protein>
    <submittedName>
        <fullName evidence="6">Polyadenylate-binding protein 2-binding protein 2</fullName>
    </submittedName>
</protein>
<dbReference type="FunFam" id="3.40.30.10:FF:000195">
    <property type="entry name" value="thioredoxin-like fold domain-containing protein MRL7, chloroplastic"/>
    <property type="match status" value="1"/>
</dbReference>
<comment type="subcellular location">
    <subcellularLocation>
        <location evidence="1">Plastid</location>
        <location evidence="1">Chloroplast stroma</location>
        <location evidence="1">Chloroplast nucleoid</location>
    </subcellularLocation>
</comment>
<dbReference type="PANTHER" id="PTHR34669:SF2">
    <property type="entry name" value="THIOREDOXIN-LIKE FOLD DOMAIN-CONTAINING PROTEIN MRL7, CHLOROPLASTIC"/>
    <property type="match status" value="1"/>
</dbReference>
<dbReference type="InterPro" id="IPR036249">
    <property type="entry name" value="Thioredoxin-like_sf"/>
</dbReference>
<comment type="caution">
    <text evidence="6">The sequence shown here is derived from an EMBL/GenBank/DDBJ whole genome shotgun (WGS) entry which is preliminary data.</text>
</comment>
<dbReference type="CDD" id="cd02947">
    <property type="entry name" value="TRX_family"/>
    <property type="match status" value="1"/>
</dbReference>
<name>A0A5A7T3E0_CUCMM</name>
<sequence>MYVMRKISEKGFVETNYIENGVSKPVCLSIDIKWTCKLKRRLELKYSVKSWSNCRASICASLETEKMLILQASFISMTVSPQYVLHNASTLRRFLTVPTEYQTFKPSCYFRYHSASILPNLVHHRNSRKLPCFAVSSKSNSEHDPEPSADSKVKPKSRSRIKRSKASSGKEEENGAGIFPTTIPRKPRRGRRSEAAALEDYVRNTLEQTFASIRQQNAEVMENKGNVFKEKVDNEVESESSDDEEDEDEEEDVEQNDGAGRNKKKKMVVEEEDPNWPLDADVGWGVRASEYFEQYPIKNVVGDDGVKIDWEGEIDDNWVQEINCLEWESFAFHPSPLVVLVFERYNRATDNWKTLKELEKALQVYWNAKDRLPPRSVKIDINIERDLAYALKVRECPQILFLRGNKVLYREKDFRTADELVQMIAFFYYKAKKPLWINDKALSRPF</sequence>
<dbReference type="OrthoDB" id="1920727at2759"/>
<dbReference type="InterPro" id="IPR044701">
    <property type="entry name" value="MRL7/MRL7L"/>
</dbReference>
<reference evidence="6 7" key="1">
    <citation type="submission" date="2019-08" db="EMBL/GenBank/DDBJ databases">
        <title>Draft genome sequences of two oriental melons (Cucumis melo L. var makuwa).</title>
        <authorList>
            <person name="Kwon S.-Y."/>
        </authorList>
    </citation>
    <scope>NUCLEOTIDE SEQUENCE [LARGE SCALE GENOMIC DNA]</scope>
    <source>
        <strain evidence="7">cv. SW 3</strain>
        <tissue evidence="6">Leaf</tissue>
    </source>
</reference>
<evidence type="ECO:0000313" key="6">
    <source>
        <dbReference type="EMBL" id="KAA0037984.1"/>
    </source>
</evidence>
<feature type="compositionally biased region" description="Acidic residues" evidence="5">
    <location>
        <begin position="235"/>
        <end position="255"/>
    </location>
</feature>
<dbReference type="EMBL" id="SSTE01018788">
    <property type="protein sequence ID" value="KAA0037984.1"/>
    <property type="molecule type" value="Genomic_DNA"/>
</dbReference>
<organism evidence="6 7">
    <name type="scientific">Cucumis melo var. makuwa</name>
    <name type="common">Oriental melon</name>
    <dbReference type="NCBI Taxonomy" id="1194695"/>
    <lineage>
        <taxon>Eukaryota</taxon>
        <taxon>Viridiplantae</taxon>
        <taxon>Streptophyta</taxon>
        <taxon>Embryophyta</taxon>
        <taxon>Tracheophyta</taxon>
        <taxon>Spermatophyta</taxon>
        <taxon>Magnoliopsida</taxon>
        <taxon>eudicotyledons</taxon>
        <taxon>Gunneridae</taxon>
        <taxon>Pentapetalae</taxon>
        <taxon>rosids</taxon>
        <taxon>fabids</taxon>
        <taxon>Cucurbitales</taxon>
        <taxon>Cucurbitaceae</taxon>
        <taxon>Benincaseae</taxon>
        <taxon>Cucumis</taxon>
    </lineage>
</organism>